<dbReference type="PANTHER" id="PTHR37534:SF20">
    <property type="entry name" value="PRO1A C6 ZINK-FINGER PROTEIN"/>
    <property type="match status" value="1"/>
</dbReference>
<dbReference type="Pfam" id="PF00172">
    <property type="entry name" value="Zn_clus"/>
    <property type="match status" value="1"/>
</dbReference>
<sequence length="628" mass="70091">MKSFSGCWTCRLRRKKCDEKQPVCGVCSSLLIGHACYYEKEKPEWMDGGSKQEEMSRVLKFEIKENAQRRRWASISEYQNNDSEMVLDEWAQAMPTRQVLTPPLDVTRCNVPRVIQQPSNQGSFQPHLESSATPLPQQRGPSCDLTRKDSPKNTSIPFSRTDTILFTFYLEQVHPFLFPFYNPSPLSGGRSWILEMMLSSPVHQAAYLSQSSYLFSLAQDSQGGSLYSNPTSHPHPHSHNNLYPDTPLTQTIDAFGVLREALQVIDGPQAACTEHIHGSVRVLGSILQVQHFEITFSGFDNWQAHLSGAIALFKHLLDSQIPSAVNPKSASLKFSAVMRHLGSSTGFKASMGAGGVQSAEQAALSFAASVLIVDDVIASTALQEEPRLYAYHQGLLTKVGDQEPLVNLEAVVGCQNWVVLQIGEIAVLDAWKQRCNRLASLDMIELVRRGTVIKDALEGQLTLLEKTPATQKRQQVGLLNVFTEGYDNLSTASTSQSVIATQIWAHAAFIYLSIVVSGWQPKDIELCYHVRRIIDLLSYLSPPALVRSMIWPFCVAGCLADQSQERHFRDFIEGLHPPALFSSNRYALRIMEEVWRSRTEDTDADDSSSRDRDLATCFRGLGELILLV</sequence>
<evidence type="ECO:0000256" key="3">
    <source>
        <dbReference type="SAM" id="MobiDB-lite"/>
    </source>
</evidence>
<dbReference type="Pfam" id="PF11951">
    <property type="entry name" value="Fungal_trans_2"/>
    <property type="match status" value="1"/>
</dbReference>
<evidence type="ECO:0000313" key="5">
    <source>
        <dbReference type="EMBL" id="KAG4419488.1"/>
    </source>
</evidence>
<organism evidence="5 6">
    <name type="scientific">Cadophora malorum</name>
    <dbReference type="NCBI Taxonomy" id="108018"/>
    <lineage>
        <taxon>Eukaryota</taxon>
        <taxon>Fungi</taxon>
        <taxon>Dikarya</taxon>
        <taxon>Ascomycota</taxon>
        <taxon>Pezizomycotina</taxon>
        <taxon>Leotiomycetes</taxon>
        <taxon>Helotiales</taxon>
        <taxon>Ploettnerulaceae</taxon>
        <taxon>Cadophora</taxon>
    </lineage>
</organism>
<dbReference type="SUPFAM" id="SSF57701">
    <property type="entry name" value="Zn2/Cys6 DNA-binding domain"/>
    <property type="match status" value="1"/>
</dbReference>
<feature type="compositionally biased region" description="Polar residues" evidence="3">
    <location>
        <begin position="118"/>
        <end position="140"/>
    </location>
</feature>
<evidence type="ECO:0000256" key="2">
    <source>
        <dbReference type="ARBA" id="ARBA00023242"/>
    </source>
</evidence>
<dbReference type="GO" id="GO:0008270">
    <property type="term" value="F:zinc ion binding"/>
    <property type="evidence" value="ECO:0007669"/>
    <property type="project" value="InterPro"/>
</dbReference>
<proteinExistence type="predicted"/>
<dbReference type="PROSITE" id="PS50048">
    <property type="entry name" value="ZN2_CY6_FUNGAL_2"/>
    <property type="match status" value="1"/>
</dbReference>
<name>A0A8H7WAG0_9HELO</name>
<dbReference type="SMART" id="SM00066">
    <property type="entry name" value="GAL4"/>
    <property type="match status" value="1"/>
</dbReference>
<dbReference type="GO" id="GO:0005634">
    <property type="term" value="C:nucleus"/>
    <property type="evidence" value="ECO:0007669"/>
    <property type="project" value="UniProtKB-SubCell"/>
</dbReference>
<dbReference type="AlphaFoldDB" id="A0A8H7WAG0"/>
<dbReference type="PANTHER" id="PTHR37534">
    <property type="entry name" value="TRANSCRIPTIONAL ACTIVATOR PROTEIN UGA3"/>
    <property type="match status" value="1"/>
</dbReference>
<dbReference type="OrthoDB" id="5213892at2759"/>
<reference evidence="5" key="1">
    <citation type="submission" date="2021-02" db="EMBL/GenBank/DDBJ databases">
        <title>Genome sequence Cadophora malorum strain M34.</title>
        <authorList>
            <person name="Stefanovic E."/>
            <person name="Vu D."/>
            <person name="Scully C."/>
            <person name="Dijksterhuis J."/>
            <person name="Roader J."/>
            <person name="Houbraken J."/>
        </authorList>
    </citation>
    <scope>NUCLEOTIDE SEQUENCE</scope>
    <source>
        <strain evidence="5">M34</strain>
    </source>
</reference>
<accession>A0A8H7WAG0</accession>
<comment type="subcellular location">
    <subcellularLocation>
        <location evidence="1">Nucleus</location>
    </subcellularLocation>
</comment>
<evidence type="ECO:0000259" key="4">
    <source>
        <dbReference type="PROSITE" id="PS50048"/>
    </source>
</evidence>
<evidence type="ECO:0000256" key="1">
    <source>
        <dbReference type="ARBA" id="ARBA00004123"/>
    </source>
</evidence>
<dbReference type="InterPro" id="IPR036864">
    <property type="entry name" value="Zn2-C6_fun-type_DNA-bd_sf"/>
</dbReference>
<dbReference type="Proteomes" id="UP000664132">
    <property type="component" value="Unassembled WGS sequence"/>
</dbReference>
<feature type="domain" description="Zn(2)-C6 fungal-type" evidence="4">
    <location>
        <begin position="6"/>
        <end position="38"/>
    </location>
</feature>
<keyword evidence="2" id="KW-0539">Nucleus</keyword>
<evidence type="ECO:0000313" key="6">
    <source>
        <dbReference type="Proteomes" id="UP000664132"/>
    </source>
</evidence>
<protein>
    <recommendedName>
        <fullName evidence="4">Zn(2)-C6 fungal-type domain-containing protein</fullName>
    </recommendedName>
</protein>
<feature type="region of interest" description="Disordered" evidence="3">
    <location>
        <begin position="118"/>
        <end position="156"/>
    </location>
</feature>
<keyword evidence="6" id="KW-1185">Reference proteome</keyword>
<dbReference type="Gene3D" id="4.10.240.10">
    <property type="entry name" value="Zn(2)-C6 fungal-type DNA-binding domain"/>
    <property type="match status" value="1"/>
</dbReference>
<dbReference type="InterPro" id="IPR021858">
    <property type="entry name" value="Fun_TF"/>
</dbReference>
<gene>
    <name evidence="5" type="ORF">IFR04_007362</name>
</gene>
<comment type="caution">
    <text evidence="5">The sequence shown here is derived from an EMBL/GenBank/DDBJ whole genome shotgun (WGS) entry which is preliminary data.</text>
</comment>
<dbReference type="GO" id="GO:0000981">
    <property type="term" value="F:DNA-binding transcription factor activity, RNA polymerase II-specific"/>
    <property type="evidence" value="ECO:0007669"/>
    <property type="project" value="InterPro"/>
</dbReference>
<dbReference type="EMBL" id="JAFJYH010000104">
    <property type="protein sequence ID" value="KAG4419488.1"/>
    <property type="molecule type" value="Genomic_DNA"/>
</dbReference>
<dbReference type="InterPro" id="IPR001138">
    <property type="entry name" value="Zn2Cys6_DnaBD"/>
</dbReference>
<dbReference type="PROSITE" id="PS00463">
    <property type="entry name" value="ZN2_CY6_FUNGAL_1"/>
    <property type="match status" value="1"/>
</dbReference>
<dbReference type="CDD" id="cd00067">
    <property type="entry name" value="GAL4"/>
    <property type="match status" value="1"/>
</dbReference>